<name>A0A5C6B2S6_9BACT</name>
<keyword evidence="3" id="KW-1185">Reference proteome</keyword>
<feature type="region of interest" description="Disordered" evidence="1">
    <location>
        <begin position="1"/>
        <end position="23"/>
    </location>
</feature>
<accession>A0A5C6B2S6</accession>
<reference evidence="2 3" key="1">
    <citation type="submission" date="2019-02" db="EMBL/GenBank/DDBJ databases">
        <title>Deep-cultivation of Planctomycetes and their phenomic and genomic characterization uncovers novel biology.</title>
        <authorList>
            <person name="Wiegand S."/>
            <person name="Jogler M."/>
            <person name="Boedeker C."/>
            <person name="Pinto D."/>
            <person name="Vollmers J."/>
            <person name="Rivas-Marin E."/>
            <person name="Kohn T."/>
            <person name="Peeters S.H."/>
            <person name="Heuer A."/>
            <person name="Rast P."/>
            <person name="Oberbeckmann S."/>
            <person name="Bunk B."/>
            <person name="Jeske O."/>
            <person name="Meyerdierks A."/>
            <person name="Storesund J.E."/>
            <person name="Kallscheuer N."/>
            <person name="Luecker S."/>
            <person name="Lage O.M."/>
            <person name="Pohl T."/>
            <person name="Merkel B.J."/>
            <person name="Hornburger P."/>
            <person name="Mueller R.-W."/>
            <person name="Bruemmer F."/>
            <person name="Labrenz M."/>
            <person name="Spormann A.M."/>
            <person name="Op Den Camp H."/>
            <person name="Overmann J."/>
            <person name="Amann R."/>
            <person name="Jetten M.S.M."/>
            <person name="Mascher T."/>
            <person name="Medema M.H."/>
            <person name="Devos D.P."/>
            <person name="Kaster A.-K."/>
            <person name="Ovreas L."/>
            <person name="Rohde M."/>
            <person name="Galperin M.Y."/>
            <person name="Jogler C."/>
        </authorList>
    </citation>
    <scope>NUCLEOTIDE SEQUENCE [LARGE SCALE GENOMIC DNA]</scope>
    <source>
        <strain evidence="2 3">Pla52n</strain>
    </source>
</reference>
<organism evidence="2 3">
    <name type="scientific">Stieleria varia</name>
    <dbReference type="NCBI Taxonomy" id="2528005"/>
    <lineage>
        <taxon>Bacteria</taxon>
        <taxon>Pseudomonadati</taxon>
        <taxon>Planctomycetota</taxon>
        <taxon>Planctomycetia</taxon>
        <taxon>Pirellulales</taxon>
        <taxon>Pirellulaceae</taxon>
        <taxon>Stieleria</taxon>
    </lineage>
</organism>
<dbReference type="AlphaFoldDB" id="A0A5C6B2S6"/>
<protein>
    <submittedName>
        <fullName evidence="2">Uncharacterized protein</fullName>
    </submittedName>
</protein>
<dbReference type="EMBL" id="SJPN01000002">
    <property type="protein sequence ID" value="TWU05546.1"/>
    <property type="molecule type" value="Genomic_DNA"/>
</dbReference>
<feature type="region of interest" description="Disordered" evidence="1">
    <location>
        <begin position="58"/>
        <end position="77"/>
    </location>
</feature>
<evidence type="ECO:0000313" key="2">
    <source>
        <dbReference type="EMBL" id="TWU05546.1"/>
    </source>
</evidence>
<sequence length="107" mass="12345">MGAVVGRSVHYRHSRNPRDRRMHRHHLHEDISTTMIYLHCLNDPEKKVVSPLDRLNERNAEQSEVQASVPERMAMPEGNLRMPEADLEGVPSNEFNSICRCLRSLMG</sequence>
<evidence type="ECO:0000256" key="1">
    <source>
        <dbReference type="SAM" id="MobiDB-lite"/>
    </source>
</evidence>
<gene>
    <name evidence="2" type="ORF">Pla52n_12600</name>
</gene>
<evidence type="ECO:0000313" key="3">
    <source>
        <dbReference type="Proteomes" id="UP000320176"/>
    </source>
</evidence>
<proteinExistence type="predicted"/>
<dbReference type="Proteomes" id="UP000320176">
    <property type="component" value="Unassembled WGS sequence"/>
</dbReference>
<feature type="compositionally biased region" description="Basic residues" evidence="1">
    <location>
        <begin position="9"/>
        <end position="23"/>
    </location>
</feature>
<comment type="caution">
    <text evidence="2">The sequence shown here is derived from an EMBL/GenBank/DDBJ whole genome shotgun (WGS) entry which is preliminary data.</text>
</comment>